<evidence type="ECO:0000256" key="1">
    <source>
        <dbReference type="ARBA" id="ARBA00005711"/>
    </source>
</evidence>
<comment type="similarity">
    <text evidence="1">Belongs to the remorin family.</text>
</comment>
<dbReference type="EMBL" id="SZYD01000002">
    <property type="protein sequence ID" value="KAD7116576.1"/>
    <property type="molecule type" value="Genomic_DNA"/>
</dbReference>
<feature type="compositionally biased region" description="Polar residues" evidence="2">
    <location>
        <begin position="100"/>
        <end position="120"/>
    </location>
</feature>
<dbReference type="AlphaFoldDB" id="A0A5N6PUM3"/>
<dbReference type="InterPro" id="IPR005516">
    <property type="entry name" value="Remorin_C"/>
</dbReference>
<dbReference type="Proteomes" id="UP000326396">
    <property type="component" value="Linkage Group LG10"/>
</dbReference>
<dbReference type="Pfam" id="PF03763">
    <property type="entry name" value="Remorin_C"/>
    <property type="match status" value="1"/>
</dbReference>
<dbReference type="PANTHER" id="PTHR31471">
    <property type="entry name" value="OS02G0116800 PROTEIN"/>
    <property type="match status" value="1"/>
</dbReference>
<keyword evidence="5" id="KW-1185">Reference proteome</keyword>
<evidence type="ECO:0000313" key="4">
    <source>
        <dbReference type="EMBL" id="KAD7116576.1"/>
    </source>
</evidence>
<name>A0A5N6PUM3_9ASTR</name>
<comment type="caution">
    <text evidence="4">The sequence shown here is derived from an EMBL/GenBank/DDBJ whole genome shotgun (WGS) entry which is preliminary data.</text>
</comment>
<proteinExistence type="inferred from homology"/>
<gene>
    <name evidence="4" type="ORF">E3N88_03844</name>
</gene>
<feature type="region of interest" description="Disordered" evidence="2">
    <location>
        <begin position="92"/>
        <end position="120"/>
    </location>
</feature>
<protein>
    <recommendedName>
        <fullName evidence="3">Remorin C-terminal domain-containing protein</fullName>
    </recommendedName>
</protein>
<organism evidence="4 5">
    <name type="scientific">Mikania micrantha</name>
    <name type="common">bitter vine</name>
    <dbReference type="NCBI Taxonomy" id="192012"/>
    <lineage>
        <taxon>Eukaryota</taxon>
        <taxon>Viridiplantae</taxon>
        <taxon>Streptophyta</taxon>
        <taxon>Embryophyta</taxon>
        <taxon>Tracheophyta</taxon>
        <taxon>Spermatophyta</taxon>
        <taxon>Magnoliopsida</taxon>
        <taxon>eudicotyledons</taxon>
        <taxon>Gunneridae</taxon>
        <taxon>Pentapetalae</taxon>
        <taxon>asterids</taxon>
        <taxon>campanulids</taxon>
        <taxon>Asterales</taxon>
        <taxon>Asteraceae</taxon>
        <taxon>Asteroideae</taxon>
        <taxon>Heliantheae alliance</taxon>
        <taxon>Eupatorieae</taxon>
        <taxon>Mikania</taxon>
    </lineage>
</organism>
<sequence length="253" mass="29545">MDKSGTSCHKKHIFLFVECQKGHSWNRRQSSHEKIREKDKMKGEEFRTAVAAAASAINSIKSREKEIKYPTISNPKQSLSEILEIPLRPKANEDHGAYQPNPTFVDSKTNDKVSITPKNSSSSVDEIQYLGEKSDPKECELKLEESNIWEENQMEKTKERFMKVKAIIFEWEDKKKLKAKKKLIRKEGKLEGKRARALKNFMGKMETIEKISEGARYQNEENRKRKEIRVKEKAKMIKSWGKIHKPMFLCCLR</sequence>
<evidence type="ECO:0000313" key="5">
    <source>
        <dbReference type="Proteomes" id="UP000326396"/>
    </source>
</evidence>
<evidence type="ECO:0000256" key="2">
    <source>
        <dbReference type="SAM" id="MobiDB-lite"/>
    </source>
</evidence>
<dbReference type="PANTHER" id="PTHR31471:SF51">
    <property type="entry name" value="REMORIN FAMILY PROTEIN"/>
    <property type="match status" value="1"/>
</dbReference>
<accession>A0A5N6PUM3</accession>
<dbReference type="OrthoDB" id="775261at2759"/>
<evidence type="ECO:0000259" key="3">
    <source>
        <dbReference type="Pfam" id="PF03763"/>
    </source>
</evidence>
<reference evidence="4 5" key="1">
    <citation type="submission" date="2019-05" db="EMBL/GenBank/DDBJ databases">
        <title>Mikania micrantha, genome provides insights into the molecular mechanism of rapid growth.</title>
        <authorList>
            <person name="Liu B."/>
        </authorList>
    </citation>
    <scope>NUCLEOTIDE SEQUENCE [LARGE SCALE GENOMIC DNA]</scope>
    <source>
        <strain evidence="4">NLD-2019</strain>
        <tissue evidence="4">Leaf</tissue>
    </source>
</reference>
<feature type="domain" description="Remorin C-terminal" evidence="3">
    <location>
        <begin position="145"/>
        <end position="244"/>
    </location>
</feature>